<dbReference type="GO" id="GO:0004808">
    <property type="term" value="F:tRNA (5-methylaminomethyl-2-thiouridylate)(34)-methyltransferase activity"/>
    <property type="evidence" value="ECO:0007669"/>
    <property type="project" value="InterPro"/>
</dbReference>
<dbReference type="Pfam" id="PF05430">
    <property type="entry name" value="Methyltransf_30"/>
    <property type="match status" value="1"/>
</dbReference>
<name>A0A5J4Q6K2_9ZZZZ</name>
<protein>
    <submittedName>
        <fullName evidence="2">tRNA 5-methylaminomethyl-2-thiouridine biosynthesis bifunctional protein MnmC</fullName>
    </submittedName>
</protein>
<proteinExistence type="predicted"/>
<dbReference type="AlphaFoldDB" id="A0A5J4Q6K2"/>
<dbReference type="EMBL" id="SNRY01004571">
    <property type="protein sequence ID" value="KAA6317287.1"/>
    <property type="molecule type" value="Genomic_DNA"/>
</dbReference>
<reference evidence="2" key="1">
    <citation type="submission" date="2019-03" db="EMBL/GenBank/DDBJ databases">
        <title>Single cell metagenomics reveals metabolic interactions within the superorganism composed of flagellate Streblomastix strix and complex community of Bacteroidetes bacteria on its surface.</title>
        <authorList>
            <person name="Treitli S.C."/>
            <person name="Kolisko M."/>
            <person name="Husnik F."/>
            <person name="Keeling P."/>
            <person name="Hampl V."/>
        </authorList>
    </citation>
    <scope>NUCLEOTIDE SEQUENCE</scope>
    <source>
        <strain evidence="2">STM</strain>
    </source>
</reference>
<dbReference type="PANTHER" id="PTHR39963:SF1">
    <property type="entry name" value="MNMC-LIKE METHYLTRANSFERASE DOMAIN-CONTAINING PROTEIN"/>
    <property type="match status" value="1"/>
</dbReference>
<feature type="domain" description="MnmC-like methyltransferase" evidence="1">
    <location>
        <begin position="139"/>
        <end position="214"/>
    </location>
</feature>
<dbReference type="Gene3D" id="3.40.50.150">
    <property type="entry name" value="Vaccinia Virus protein VP39"/>
    <property type="match status" value="1"/>
</dbReference>
<dbReference type="InterPro" id="IPR008471">
    <property type="entry name" value="MnmC-like_methylTransf"/>
</dbReference>
<evidence type="ECO:0000313" key="2">
    <source>
        <dbReference type="EMBL" id="KAA6317287.1"/>
    </source>
</evidence>
<dbReference type="GO" id="GO:0016645">
    <property type="term" value="F:oxidoreductase activity, acting on the CH-NH group of donors"/>
    <property type="evidence" value="ECO:0007669"/>
    <property type="project" value="InterPro"/>
</dbReference>
<dbReference type="PANTHER" id="PTHR39963">
    <property type="entry name" value="SLL0983 PROTEIN"/>
    <property type="match status" value="1"/>
</dbReference>
<evidence type="ECO:0000259" key="1">
    <source>
        <dbReference type="Pfam" id="PF05430"/>
    </source>
</evidence>
<dbReference type="SUPFAM" id="SSF53335">
    <property type="entry name" value="S-adenosyl-L-methionine-dependent methyltransferases"/>
    <property type="match status" value="1"/>
</dbReference>
<gene>
    <name evidence="2" type="ORF">EZS27_032532</name>
</gene>
<dbReference type="InterPro" id="IPR047785">
    <property type="entry name" value="tRNA_MNMC2"/>
</dbReference>
<comment type="caution">
    <text evidence="2">The sequence shown here is derived from an EMBL/GenBank/DDBJ whole genome shotgun (WGS) entry which is preliminary data.</text>
</comment>
<organism evidence="2">
    <name type="scientific">termite gut metagenome</name>
    <dbReference type="NCBI Taxonomy" id="433724"/>
    <lineage>
        <taxon>unclassified sequences</taxon>
        <taxon>metagenomes</taxon>
        <taxon>organismal metagenomes</taxon>
    </lineage>
</organism>
<dbReference type="NCBIfam" id="NF033855">
    <property type="entry name" value="tRNA_MNMC2"/>
    <property type="match status" value="1"/>
</dbReference>
<dbReference type="InterPro" id="IPR029063">
    <property type="entry name" value="SAM-dependent_MTases_sf"/>
</dbReference>
<sequence>MIERIIEKTADGSDTLFVPLLNEHYHSIRGARTESQHVFVDMGMKQSTAVNPRILEIGFGTGLNAFLTLLATEELHKQIHYTGIELYPLSGKTIAKLEYGNIPLFRSLHGAVWNTEIAVTPLFTLYKIKGDFTKHTFSGTYDLIYFDAFAPEKQPDMWSRQRFEYLYYIMNPFGILTTYCAKGVIRRMLQDVGFIVERIPGPSGGKREILRARKKK</sequence>
<accession>A0A5J4Q6K2</accession>